<feature type="coiled-coil region" evidence="1">
    <location>
        <begin position="532"/>
        <end position="559"/>
    </location>
</feature>
<evidence type="ECO:0000256" key="1">
    <source>
        <dbReference type="SAM" id="Coils"/>
    </source>
</evidence>
<sequence length="750" mass="84387">MSGFEMPFNVYDAAFERMQASGRAPEDAQRLVFEDYLDGKPRLRGKKKISKAERDETFWSSAVVCAVPTERWAAEPFTLALVRYFSQDRVANIPLLSRLAQSLPDTVCYAVRRSGLVLRSTSPRFAELAGVAELAPEIAELCRVLEIFEAAHQLRIAELEKSRARLSELTPFELLIYASLHAFHTLVPRSVGTTTLDEGDEYPSDQEFWDAVTDLVRWKLATAPEHTLRVSETDAARSIGKHLSPLIFPSSSGSQPRHDIVEAFALVMADQVELNGFLSRSAEAFCYDDAIRFVRHDYRLEIEQINPDLRAAWSRDGRKLDCLHLYWLYRAMDTFASSEKAGKIIGRPENHEANQSAYIAAMRTHLRLTEVYGVDETVTADTGEQVHLFTALLSLELMSAFFQRDFLLVFAGHLEDSRNTLAALSRLAFFGLADGLQNRFPLTWSDRSEKIAKILGWTVRDDCPNGSLQMAAAILDFWTSDWGQLGKRMREGGGGLQPELFERPVLKLGSLLVQLPWVVGVQNNSSAAINNLRRLGARRDEARQETQRIEERLGQLFESRGFRIVLNWTPPPTDSEVPGEVDLVCARDGVVLVLELKSTYLRRSSRDAWLHSTTTLRKAGIQLRRKVAAVQRALTDIQFSEMLALNGGEEELCIQGWIVDTSIECDHQRFEGFFKVSLEEVLIALRDDSYLLQDPAGLLRGKFGESALADMEDPVSKSLYPEGFSAPRFVEVIERAEVWKGVDGCWATVS</sequence>
<name>A0A323UZI3_9RHOO</name>
<proteinExistence type="predicted"/>
<evidence type="ECO:0008006" key="4">
    <source>
        <dbReference type="Google" id="ProtNLM"/>
    </source>
</evidence>
<evidence type="ECO:0000313" key="2">
    <source>
        <dbReference type="EMBL" id="PZA17641.1"/>
    </source>
</evidence>
<keyword evidence="3" id="KW-1185">Reference proteome</keyword>
<reference evidence="2 3" key="1">
    <citation type="submission" date="2018-06" db="EMBL/GenBank/DDBJ databases">
        <title>Azoarcus communis strain SWub3 genome.</title>
        <authorList>
            <person name="Zorraquino Salvo V."/>
            <person name="Toubiana D."/>
            <person name="Blumwald E."/>
        </authorList>
    </citation>
    <scope>NUCLEOTIDE SEQUENCE [LARGE SCALE GENOMIC DNA]</scope>
    <source>
        <strain evidence="2 3">SWub3</strain>
    </source>
</reference>
<protein>
    <recommendedName>
        <fullName evidence="4">NERD domain-containing protein</fullName>
    </recommendedName>
</protein>
<comment type="caution">
    <text evidence="2">The sequence shown here is derived from an EMBL/GenBank/DDBJ whole genome shotgun (WGS) entry which is preliminary data.</text>
</comment>
<organism evidence="2 3">
    <name type="scientific">Parazoarcus communis SWub3 = DSM 12120</name>
    <dbReference type="NCBI Taxonomy" id="1121029"/>
    <lineage>
        <taxon>Bacteria</taxon>
        <taxon>Pseudomonadati</taxon>
        <taxon>Pseudomonadota</taxon>
        <taxon>Betaproteobacteria</taxon>
        <taxon>Rhodocyclales</taxon>
        <taxon>Zoogloeaceae</taxon>
        <taxon>Parazoarcus</taxon>
    </lineage>
</organism>
<dbReference type="AlphaFoldDB" id="A0A323UZI3"/>
<dbReference type="EMBL" id="QKOE01000002">
    <property type="protein sequence ID" value="PZA17641.1"/>
    <property type="molecule type" value="Genomic_DNA"/>
</dbReference>
<keyword evidence="1" id="KW-0175">Coiled coil</keyword>
<dbReference type="Proteomes" id="UP000248259">
    <property type="component" value="Unassembled WGS sequence"/>
</dbReference>
<evidence type="ECO:0000313" key="3">
    <source>
        <dbReference type="Proteomes" id="UP000248259"/>
    </source>
</evidence>
<accession>A0A323UZI3</accession>
<gene>
    <name evidence="2" type="ORF">DNK49_03680</name>
</gene>